<dbReference type="RefSeq" id="WP_094028221.1">
    <property type="nucleotide sequence ID" value="NZ_NGAF01000035.1"/>
</dbReference>
<dbReference type="AlphaFoldDB" id="A0A231GUJ4"/>
<comment type="caution">
    <text evidence="1">The sequence shown here is derived from an EMBL/GenBank/DDBJ whole genome shotgun (WGS) entry which is preliminary data.</text>
</comment>
<reference evidence="1 2" key="1">
    <citation type="submission" date="2017-07" db="EMBL/GenBank/DDBJ databases">
        <title>First draft Genome Sequence of Nocardia cerradoensis isolated from human infection.</title>
        <authorList>
            <person name="Carrasco G."/>
        </authorList>
    </citation>
    <scope>NUCLEOTIDE SEQUENCE [LARGE SCALE GENOMIC DNA]</scope>
    <source>
        <strain evidence="1 2">CNM20130759</strain>
    </source>
</reference>
<dbReference type="Proteomes" id="UP000215506">
    <property type="component" value="Unassembled WGS sequence"/>
</dbReference>
<name>A0A231GUJ4_9NOCA</name>
<keyword evidence="2" id="KW-1185">Reference proteome</keyword>
<organism evidence="1 2">
    <name type="scientific">Nocardia cerradoensis</name>
    <dbReference type="NCBI Taxonomy" id="85688"/>
    <lineage>
        <taxon>Bacteria</taxon>
        <taxon>Bacillati</taxon>
        <taxon>Actinomycetota</taxon>
        <taxon>Actinomycetes</taxon>
        <taxon>Mycobacteriales</taxon>
        <taxon>Nocardiaceae</taxon>
        <taxon>Nocardia</taxon>
    </lineage>
</organism>
<accession>A0A231GUJ4</accession>
<protein>
    <submittedName>
        <fullName evidence="1">Uncharacterized protein</fullName>
    </submittedName>
</protein>
<dbReference type="EMBL" id="NGAF01000035">
    <property type="protein sequence ID" value="OXR40299.1"/>
    <property type="molecule type" value="Genomic_DNA"/>
</dbReference>
<evidence type="ECO:0000313" key="2">
    <source>
        <dbReference type="Proteomes" id="UP000215506"/>
    </source>
</evidence>
<proteinExistence type="predicted"/>
<gene>
    <name evidence="1" type="ORF">B7C42_07637</name>
</gene>
<evidence type="ECO:0000313" key="1">
    <source>
        <dbReference type="EMBL" id="OXR40299.1"/>
    </source>
</evidence>
<sequence length="191" mass="21512">MTESQLVEVADIASVVSRCLSDLEPVFEQIDWAEDEIARAQRRHPRRRNTLYHSFGLLMPTHERMRQEFVYRSHCRELLDRVAAGLSPVPGTAAEVALAVMAASQRAPLNTAAFGLYARMWIQAGFPHLESVTDSHEHYEAIAKSRIDDLEAETRTRLSVADRVLRFIECPGRHHGQPASDCEYARSSLAA</sequence>